<sequence>MHLNHQTRTVRLALAHGGTKPWSQSYTTVLEHLEWARCHRSFGGSITTRRWCYVISLVRPI</sequence>
<gene>
    <name evidence="1" type="ORF">ALOHA_HF4000008B14ctg1g26</name>
</gene>
<organism evidence="1">
    <name type="scientific">uncultured marine microorganism HF4000_008B14</name>
    <dbReference type="NCBI Taxonomy" id="455512"/>
    <lineage>
        <taxon>unclassified sequences</taxon>
        <taxon>environmental samples</taxon>
    </lineage>
</organism>
<dbReference type="AlphaFoldDB" id="B3T128"/>
<protein>
    <submittedName>
        <fullName evidence="1">Uncharacterized protein</fullName>
    </submittedName>
</protein>
<reference evidence="1" key="1">
    <citation type="journal article" date="2008" name="ISME J.">
        <title>Genomic patterns of recombination, clonal divergence and environment in marine microbial populations.</title>
        <authorList>
            <person name="Konstantinidis K.T."/>
            <person name="Delong E.F."/>
        </authorList>
    </citation>
    <scope>NUCLEOTIDE SEQUENCE</scope>
</reference>
<accession>B3T128</accession>
<dbReference type="EMBL" id="EU016571">
    <property type="protein sequence ID" value="ABZ06288.1"/>
    <property type="molecule type" value="Genomic_DNA"/>
</dbReference>
<evidence type="ECO:0000313" key="1">
    <source>
        <dbReference type="EMBL" id="ABZ06288.1"/>
    </source>
</evidence>
<name>B3T128_9ZZZZ</name>
<proteinExistence type="predicted"/>